<organism evidence="8 9">
    <name type="scientific">Candidatus Zambryskibacteria bacterium RIFCSPLOWO2_01_FULL_35_19</name>
    <dbReference type="NCBI Taxonomy" id="1802757"/>
    <lineage>
        <taxon>Bacteria</taxon>
        <taxon>Candidatus Zambryskiibacteriota</taxon>
    </lineage>
</organism>
<dbReference type="InterPro" id="IPR007863">
    <property type="entry name" value="Peptidase_M16_C"/>
</dbReference>
<dbReference type="Proteomes" id="UP000178404">
    <property type="component" value="Unassembled WGS sequence"/>
</dbReference>
<evidence type="ECO:0000313" key="9">
    <source>
        <dbReference type="Proteomes" id="UP000178404"/>
    </source>
</evidence>
<dbReference type="InterPro" id="IPR011765">
    <property type="entry name" value="Pept_M16_N"/>
</dbReference>
<dbReference type="PANTHER" id="PTHR43690">
    <property type="entry name" value="NARDILYSIN"/>
    <property type="match status" value="1"/>
</dbReference>
<evidence type="ECO:0000259" key="7">
    <source>
        <dbReference type="Pfam" id="PF05193"/>
    </source>
</evidence>
<comment type="caution">
    <text evidence="8">The sequence shown here is derived from an EMBL/GenBank/DDBJ whole genome shotgun (WGS) entry which is preliminary data.</text>
</comment>
<dbReference type="Gene3D" id="3.30.830.10">
    <property type="entry name" value="Metalloenzyme, LuxS/M16 peptidase-like"/>
    <property type="match status" value="2"/>
</dbReference>
<dbReference type="Pfam" id="PF05193">
    <property type="entry name" value="Peptidase_M16_C"/>
    <property type="match status" value="1"/>
</dbReference>
<keyword evidence="5" id="KW-0482">Metalloprotease</keyword>
<evidence type="ECO:0000256" key="2">
    <source>
        <dbReference type="ARBA" id="ARBA00022670"/>
    </source>
</evidence>
<feature type="domain" description="Peptidase M16 N-terminal" evidence="6">
    <location>
        <begin position="32"/>
        <end position="135"/>
    </location>
</feature>
<comment type="similarity">
    <text evidence="1">Belongs to the peptidase M16 family.</text>
</comment>
<gene>
    <name evidence="8" type="ORF">A3A90_00330</name>
</gene>
<dbReference type="GO" id="GO:0006508">
    <property type="term" value="P:proteolysis"/>
    <property type="evidence" value="ECO:0007669"/>
    <property type="project" value="UniProtKB-KW"/>
</dbReference>
<dbReference type="Pfam" id="PF00675">
    <property type="entry name" value="Peptidase_M16"/>
    <property type="match status" value="1"/>
</dbReference>
<evidence type="ECO:0000256" key="4">
    <source>
        <dbReference type="ARBA" id="ARBA00022833"/>
    </source>
</evidence>
<keyword evidence="3" id="KW-0378">Hydrolase</keyword>
<dbReference type="AlphaFoldDB" id="A0A1G2TZB6"/>
<evidence type="ECO:0000256" key="1">
    <source>
        <dbReference type="ARBA" id="ARBA00007261"/>
    </source>
</evidence>
<dbReference type="PANTHER" id="PTHR43690:SF17">
    <property type="entry name" value="PROTEIN YHJJ"/>
    <property type="match status" value="1"/>
</dbReference>
<dbReference type="InterPro" id="IPR011249">
    <property type="entry name" value="Metalloenz_LuxS/M16"/>
</dbReference>
<name>A0A1G2TZB6_9BACT</name>
<proteinExistence type="inferred from homology"/>
<protein>
    <recommendedName>
        <fullName evidence="10">Peptidase M16 N-terminal domain-containing protein</fullName>
    </recommendedName>
</protein>
<reference evidence="8 9" key="1">
    <citation type="journal article" date="2016" name="Nat. Commun.">
        <title>Thousands of microbial genomes shed light on interconnected biogeochemical processes in an aquifer system.</title>
        <authorList>
            <person name="Anantharaman K."/>
            <person name="Brown C.T."/>
            <person name="Hug L.A."/>
            <person name="Sharon I."/>
            <person name="Castelle C.J."/>
            <person name="Probst A.J."/>
            <person name="Thomas B.C."/>
            <person name="Singh A."/>
            <person name="Wilkins M.J."/>
            <person name="Karaoz U."/>
            <person name="Brodie E.L."/>
            <person name="Williams K.H."/>
            <person name="Hubbard S.S."/>
            <person name="Banfield J.F."/>
        </authorList>
    </citation>
    <scope>NUCLEOTIDE SEQUENCE [LARGE SCALE GENOMIC DNA]</scope>
</reference>
<accession>A0A1G2TZB6</accession>
<feature type="domain" description="Peptidase M16 C-terminal" evidence="7">
    <location>
        <begin position="175"/>
        <end position="321"/>
    </location>
</feature>
<sequence length="416" mass="47761">MYDPYADFVKHVLANGLEVHSVSWDRPWIGMEIVVHSGGREDPVTIPGLAHFVEHTVSQNIPNREFDPVKEFFEVCGGRAEFGSTSYLSTRYKFSIPADLATFREALDIFGSMLLQAKIKKDVERERKVIMREFNQRYPFLDKLEWDMGIRRELFKGHRLETWNRPLGRPEGFLSITETDLQGFYDQHYVPANMSLVFIGGLSIDQVIAELERSPFGTKKDGRRNAIPQLLSCLPIPAEQTKTVKLSDHVSFKVDQTEYKATWAFPAHFPNQACRVFDQVLCKILFDEIREQRGLAYSIGTDYADFQDVYEYVIGGRICPEATLYIDDLVRKCIEMVPTRRDMFDRKLKSLKQKCLMIDLAGQGLAGNSAADLASDHRIIPMQEVWDELHKVTFEQMSEATSFLGSDHQYTFITCP</sequence>
<keyword evidence="4" id="KW-0862">Zinc</keyword>
<evidence type="ECO:0000313" key="8">
    <source>
        <dbReference type="EMBL" id="OHB02479.1"/>
    </source>
</evidence>
<keyword evidence="2" id="KW-0645">Protease</keyword>
<evidence type="ECO:0000256" key="5">
    <source>
        <dbReference type="ARBA" id="ARBA00023049"/>
    </source>
</evidence>
<evidence type="ECO:0000256" key="3">
    <source>
        <dbReference type="ARBA" id="ARBA00022801"/>
    </source>
</evidence>
<evidence type="ECO:0008006" key="10">
    <source>
        <dbReference type="Google" id="ProtNLM"/>
    </source>
</evidence>
<dbReference type="GO" id="GO:0008237">
    <property type="term" value="F:metallopeptidase activity"/>
    <property type="evidence" value="ECO:0007669"/>
    <property type="project" value="UniProtKB-KW"/>
</dbReference>
<dbReference type="InterPro" id="IPR050626">
    <property type="entry name" value="Peptidase_M16"/>
</dbReference>
<dbReference type="SUPFAM" id="SSF63411">
    <property type="entry name" value="LuxS/MPP-like metallohydrolase"/>
    <property type="match status" value="2"/>
</dbReference>
<evidence type="ECO:0000259" key="6">
    <source>
        <dbReference type="Pfam" id="PF00675"/>
    </source>
</evidence>
<dbReference type="EMBL" id="MHWA01000003">
    <property type="protein sequence ID" value="OHB02479.1"/>
    <property type="molecule type" value="Genomic_DNA"/>
</dbReference>
<dbReference type="GO" id="GO:0046872">
    <property type="term" value="F:metal ion binding"/>
    <property type="evidence" value="ECO:0007669"/>
    <property type="project" value="InterPro"/>
</dbReference>